<dbReference type="GeneTree" id="ENSGT01120000271858"/>
<dbReference type="PANTHER" id="PTHR10903:SF112">
    <property type="entry name" value="SI:CH211-113E8.5"/>
    <property type="match status" value="1"/>
</dbReference>
<dbReference type="InterPro" id="IPR027417">
    <property type="entry name" value="P-loop_NTPase"/>
</dbReference>
<dbReference type="CDD" id="cd01852">
    <property type="entry name" value="AIG1"/>
    <property type="match status" value="1"/>
</dbReference>
<dbReference type="PANTHER" id="PTHR10903">
    <property type="entry name" value="GTPASE, IMAP FAMILY MEMBER-RELATED"/>
    <property type="match status" value="1"/>
</dbReference>
<keyword evidence="3" id="KW-0342">GTP-binding</keyword>
<dbReference type="InterPro" id="IPR045058">
    <property type="entry name" value="GIMA/IAN/Toc"/>
</dbReference>
<dbReference type="Pfam" id="PF04548">
    <property type="entry name" value="AIG1"/>
    <property type="match status" value="1"/>
</dbReference>
<keyword evidence="2" id="KW-0547">Nucleotide-binding</keyword>
<dbReference type="Gene3D" id="3.40.50.300">
    <property type="entry name" value="P-loop containing nucleotide triphosphate hydrolases"/>
    <property type="match status" value="1"/>
</dbReference>
<organism evidence="5 6">
    <name type="scientific">Paramormyrops kingsleyae</name>
    <dbReference type="NCBI Taxonomy" id="1676925"/>
    <lineage>
        <taxon>Eukaryota</taxon>
        <taxon>Metazoa</taxon>
        <taxon>Chordata</taxon>
        <taxon>Craniata</taxon>
        <taxon>Vertebrata</taxon>
        <taxon>Euteleostomi</taxon>
        <taxon>Actinopterygii</taxon>
        <taxon>Neopterygii</taxon>
        <taxon>Teleostei</taxon>
        <taxon>Osteoglossocephala</taxon>
        <taxon>Osteoglossomorpha</taxon>
        <taxon>Osteoglossiformes</taxon>
        <taxon>Mormyridae</taxon>
        <taxon>Paramormyrops</taxon>
    </lineage>
</organism>
<dbReference type="AlphaFoldDB" id="A0A3B3SXW6"/>
<dbReference type="Proteomes" id="UP000261540">
    <property type="component" value="Unplaced"/>
</dbReference>
<dbReference type="Ensembl" id="ENSPKIT00000015886.1">
    <property type="protein sequence ID" value="ENSPKIP00000034961.1"/>
    <property type="gene ID" value="ENSPKIG00000014097.1"/>
</dbReference>
<reference evidence="5" key="1">
    <citation type="submission" date="2025-08" db="UniProtKB">
        <authorList>
            <consortium name="Ensembl"/>
        </authorList>
    </citation>
    <scope>IDENTIFICATION</scope>
</reference>
<evidence type="ECO:0000256" key="1">
    <source>
        <dbReference type="ARBA" id="ARBA00008535"/>
    </source>
</evidence>
<dbReference type="InterPro" id="IPR006703">
    <property type="entry name" value="G_AIG1"/>
</dbReference>
<dbReference type="FunFam" id="3.40.50.300:FF:000366">
    <property type="entry name" value="GTPase, IMAP family member 2"/>
    <property type="match status" value="1"/>
</dbReference>
<evidence type="ECO:0000313" key="5">
    <source>
        <dbReference type="Ensembl" id="ENSPKIP00000034961.1"/>
    </source>
</evidence>
<protein>
    <submittedName>
        <fullName evidence="5">GTPase IMAP family member 4-like</fullName>
    </submittedName>
</protein>
<proteinExistence type="inferred from homology"/>
<keyword evidence="6" id="KW-1185">Reference proteome</keyword>
<dbReference type="KEGG" id="pki:111843934"/>
<evidence type="ECO:0000259" key="4">
    <source>
        <dbReference type="PROSITE" id="PS51720"/>
    </source>
</evidence>
<dbReference type="GeneID" id="111843934"/>
<accession>A0A3B3SXW6</accession>
<dbReference type="OrthoDB" id="8954335at2759"/>
<sequence length="281" mass="32381">MSLSAEEGYEYNEELRIVLLGKTGVGKSAVGNTILGRKELISHPSSTSVTTDTVKKWTVENNKLVAVVDTPGLFDTEKPNEQIKEEIVKCIKFSCPGPHVFLVVMQLTRFTDEEQRCVEALQEIFGEEASKFMVIVFTRGDDLEDQTIQNFVSNAHPTLKEVIRKCGDRYHVFNNRDMSNRTQVKELLDTIVHMMALNGGGFYTQEMYEEAEAKIREKMEEIRRKKSFSKTKNFWRGKEKEEKLCREMAERCDLNCNFKEKLKQKVNNAYKVAKKISVFPK</sequence>
<dbReference type="STRING" id="1676925.ENSPKIP00000034961"/>
<dbReference type="PROSITE" id="PS51720">
    <property type="entry name" value="G_AIG1"/>
    <property type="match status" value="1"/>
</dbReference>
<feature type="domain" description="AIG1-type G" evidence="4">
    <location>
        <begin position="12"/>
        <end position="212"/>
    </location>
</feature>
<reference evidence="5" key="2">
    <citation type="submission" date="2025-09" db="UniProtKB">
        <authorList>
            <consortium name="Ensembl"/>
        </authorList>
    </citation>
    <scope>IDENTIFICATION</scope>
</reference>
<evidence type="ECO:0000256" key="3">
    <source>
        <dbReference type="ARBA" id="ARBA00023134"/>
    </source>
</evidence>
<dbReference type="SUPFAM" id="SSF52540">
    <property type="entry name" value="P-loop containing nucleoside triphosphate hydrolases"/>
    <property type="match status" value="1"/>
</dbReference>
<evidence type="ECO:0000256" key="2">
    <source>
        <dbReference type="ARBA" id="ARBA00022741"/>
    </source>
</evidence>
<evidence type="ECO:0000313" key="6">
    <source>
        <dbReference type="Proteomes" id="UP000261540"/>
    </source>
</evidence>
<dbReference type="GO" id="GO:0005525">
    <property type="term" value="F:GTP binding"/>
    <property type="evidence" value="ECO:0007669"/>
    <property type="project" value="UniProtKB-KW"/>
</dbReference>
<dbReference type="RefSeq" id="XP_072572983.1">
    <property type="nucleotide sequence ID" value="XM_072716882.1"/>
</dbReference>
<name>A0A3B3SXW6_9TELE</name>
<comment type="similarity">
    <text evidence="1">Belongs to the TRAFAC class TrmE-Era-EngA-EngB-Septin-like GTPase superfamily. AIG1/Toc34/Toc159-like paraseptin GTPase family. IAN subfamily.</text>
</comment>